<keyword evidence="3" id="KW-1185">Reference proteome</keyword>
<feature type="region of interest" description="Disordered" evidence="1">
    <location>
        <begin position="32"/>
        <end position="52"/>
    </location>
</feature>
<gene>
    <name evidence="2" type="ORF">HPC62_14400</name>
</gene>
<dbReference type="KEGG" id="theu:HPC62_14400"/>
<dbReference type="EMBL" id="CP053661">
    <property type="protein sequence ID" value="QKD83225.1"/>
    <property type="molecule type" value="Genomic_DNA"/>
</dbReference>
<reference evidence="2 3" key="1">
    <citation type="submission" date="2020-05" db="EMBL/GenBank/DDBJ databases">
        <title>Complete genome sequence of of a novel Thermoleptolyngbya strain isolated from hot springs of Ganzi, Sichuan China.</title>
        <authorList>
            <person name="Tang J."/>
            <person name="Daroch M."/>
            <person name="Li L."/>
            <person name="Waleron K."/>
            <person name="Waleron M."/>
            <person name="Waleron M."/>
        </authorList>
    </citation>
    <scope>NUCLEOTIDE SEQUENCE [LARGE SCALE GENOMIC DNA]</scope>
    <source>
        <strain evidence="2 3">PKUAC-SCTA183</strain>
    </source>
</reference>
<proteinExistence type="predicted"/>
<sequence>MAQSAGSSCWLKLLAQSAGSSCWLKLLAQAAGSTAQAPGDRPHVNTDVNPEA</sequence>
<protein>
    <submittedName>
        <fullName evidence="2">Uncharacterized protein</fullName>
    </submittedName>
</protein>
<evidence type="ECO:0000313" key="2">
    <source>
        <dbReference type="EMBL" id="QKD83225.1"/>
    </source>
</evidence>
<accession>A0A6M8BLS5</accession>
<organism evidence="2 3">
    <name type="scientific">Thermoleptolyngbya sichuanensis A183</name>
    <dbReference type="NCBI Taxonomy" id="2737172"/>
    <lineage>
        <taxon>Bacteria</taxon>
        <taxon>Bacillati</taxon>
        <taxon>Cyanobacteriota</taxon>
        <taxon>Cyanophyceae</taxon>
        <taxon>Oculatellales</taxon>
        <taxon>Oculatellaceae</taxon>
        <taxon>Thermoleptolyngbya</taxon>
        <taxon>Thermoleptolyngbya sichuanensis</taxon>
    </lineage>
</organism>
<dbReference type="Proteomes" id="UP000505210">
    <property type="component" value="Chromosome"/>
</dbReference>
<name>A0A6M8BLS5_9CYAN</name>
<evidence type="ECO:0000256" key="1">
    <source>
        <dbReference type="SAM" id="MobiDB-lite"/>
    </source>
</evidence>
<evidence type="ECO:0000313" key="3">
    <source>
        <dbReference type="Proteomes" id="UP000505210"/>
    </source>
</evidence>
<dbReference type="AlphaFoldDB" id="A0A6M8BLS5"/>